<keyword evidence="1" id="KW-0963">Cytoplasm</keyword>
<gene>
    <name evidence="1" type="primary">ubiK</name>
    <name evidence="2" type="ORF">A2150_07835</name>
</gene>
<dbReference type="AlphaFoldDB" id="A0A1F6TBL2"/>
<dbReference type="GO" id="GO:0006744">
    <property type="term" value="P:ubiquinone biosynthetic process"/>
    <property type="evidence" value="ECO:0007669"/>
    <property type="project" value="UniProtKB-UniRule"/>
</dbReference>
<evidence type="ECO:0000313" key="2">
    <source>
        <dbReference type="EMBL" id="OGI42435.1"/>
    </source>
</evidence>
<comment type="function">
    <text evidence="1">Required for efficient ubiquinone (coenzyme Q) biosynthesis. UbiK is probably an accessory factor of Ubi enzymes and facilitates ubiquinone biosynthesis by acting as an assembly factor, a targeting factor, or both.</text>
</comment>
<dbReference type="STRING" id="1817758.A2150_07835"/>
<comment type="subcellular location">
    <subcellularLocation>
        <location evidence="1">Cytoplasm</location>
    </subcellularLocation>
</comment>
<accession>A0A1F6TBL2</accession>
<keyword evidence="1" id="KW-0831">Ubiquinone biosynthesis</keyword>
<organism evidence="2 3">
    <name type="scientific">Candidatus Muproteobacteria bacterium RBG_16_64_11</name>
    <dbReference type="NCBI Taxonomy" id="1817758"/>
    <lineage>
        <taxon>Bacteria</taxon>
        <taxon>Pseudomonadati</taxon>
        <taxon>Pseudomonadota</taxon>
        <taxon>Candidatus Muproteobacteria</taxon>
    </lineage>
</organism>
<comment type="pathway">
    <text evidence="1">Cofactor biosynthesis; ubiquinone biosynthesis.</text>
</comment>
<dbReference type="Proteomes" id="UP000177925">
    <property type="component" value="Unassembled WGS sequence"/>
</dbReference>
<dbReference type="EMBL" id="MFSS01000090">
    <property type="protein sequence ID" value="OGI42435.1"/>
    <property type="molecule type" value="Genomic_DNA"/>
</dbReference>
<keyword evidence="1" id="KW-0175">Coiled coil</keyword>
<dbReference type="UniPathway" id="UPA00232"/>
<dbReference type="PANTHER" id="PTHR38040:SF1">
    <property type="entry name" value="UBIQUINONE BIOSYNTHESIS ACCESSORY FACTOR UBIK"/>
    <property type="match status" value="1"/>
</dbReference>
<proteinExistence type="inferred from homology"/>
<dbReference type="InterPro" id="IPR007475">
    <property type="entry name" value="UbiK"/>
</dbReference>
<comment type="caution">
    <text evidence="2">The sequence shown here is derived from an EMBL/GenBank/DDBJ whole genome shotgun (WGS) entry which is preliminary data.</text>
</comment>
<sequence>MRNTKTFEEISAAVRSAMPPGLGADTEKNLRAALQAVLERLDLVSREELEVQQAVLQRTRERLERLEQLVAELEQRLASK</sequence>
<dbReference type="Pfam" id="PF04380">
    <property type="entry name" value="BMFP"/>
    <property type="match status" value="1"/>
</dbReference>
<dbReference type="GO" id="GO:0005829">
    <property type="term" value="C:cytosol"/>
    <property type="evidence" value="ECO:0007669"/>
    <property type="project" value="TreeGrafter"/>
</dbReference>
<comment type="similarity">
    <text evidence="1">Belongs to the UbiK family.</text>
</comment>
<evidence type="ECO:0000313" key="3">
    <source>
        <dbReference type="Proteomes" id="UP000177925"/>
    </source>
</evidence>
<name>A0A1F6TBL2_9PROT</name>
<evidence type="ECO:0000256" key="1">
    <source>
        <dbReference type="HAMAP-Rule" id="MF_02216"/>
    </source>
</evidence>
<dbReference type="PANTHER" id="PTHR38040">
    <property type="entry name" value="UBIQUINONE BIOSYNTHESIS ACCESSORY FACTOR UBIK"/>
    <property type="match status" value="1"/>
</dbReference>
<protein>
    <recommendedName>
        <fullName evidence="1">Ubiquinone biosynthesis accessory factor UbiK</fullName>
    </recommendedName>
</protein>
<feature type="coiled-coil region" evidence="1">
    <location>
        <begin position="46"/>
        <end position="76"/>
    </location>
</feature>
<dbReference type="HAMAP" id="MF_02216">
    <property type="entry name" value="UbiK"/>
    <property type="match status" value="1"/>
</dbReference>
<reference evidence="2 3" key="1">
    <citation type="journal article" date="2016" name="Nat. Commun.">
        <title>Thousands of microbial genomes shed light on interconnected biogeochemical processes in an aquifer system.</title>
        <authorList>
            <person name="Anantharaman K."/>
            <person name="Brown C.T."/>
            <person name="Hug L.A."/>
            <person name="Sharon I."/>
            <person name="Castelle C.J."/>
            <person name="Probst A.J."/>
            <person name="Thomas B.C."/>
            <person name="Singh A."/>
            <person name="Wilkins M.J."/>
            <person name="Karaoz U."/>
            <person name="Brodie E.L."/>
            <person name="Williams K.H."/>
            <person name="Hubbard S.S."/>
            <person name="Banfield J.F."/>
        </authorList>
    </citation>
    <scope>NUCLEOTIDE SEQUENCE [LARGE SCALE GENOMIC DNA]</scope>
</reference>